<dbReference type="Pfam" id="PF05050">
    <property type="entry name" value="Methyltransf_21"/>
    <property type="match status" value="1"/>
</dbReference>
<accession>A0A7W7ZA45</accession>
<evidence type="ECO:0000259" key="1">
    <source>
        <dbReference type="Pfam" id="PF05050"/>
    </source>
</evidence>
<dbReference type="PANTHER" id="PTHR34203">
    <property type="entry name" value="METHYLTRANSFERASE, FKBM FAMILY PROTEIN"/>
    <property type="match status" value="1"/>
</dbReference>
<proteinExistence type="predicted"/>
<dbReference type="InterPro" id="IPR006342">
    <property type="entry name" value="FkbM_mtfrase"/>
</dbReference>
<reference evidence="2 3" key="1">
    <citation type="submission" date="2020-08" db="EMBL/GenBank/DDBJ databases">
        <title>Genomic Encyclopedia of Type Strains, Phase IV (KMG-V): Genome sequencing to study the core and pangenomes of soil and plant-associated prokaryotes.</title>
        <authorList>
            <person name="Whitman W."/>
        </authorList>
    </citation>
    <scope>NUCLEOTIDE SEQUENCE [LARGE SCALE GENOMIC DNA]</scope>
    <source>
        <strain evidence="2 3">M8UP14</strain>
    </source>
</reference>
<dbReference type="GO" id="GO:0008168">
    <property type="term" value="F:methyltransferase activity"/>
    <property type="evidence" value="ECO:0007669"/>
    <property type="project" value="UniProtKB-KW"/>
</dbReference>
<evidence type="ECO:0000313" key="3">
    <source>
        <dbReference type="Proteomes" id="UP000540989"/>
    </source>
</evidence>
<dbReference type="RefSeq" id="WP_184213824.1">
    <property type="nucleotide sequence ID" value="NZ_JACHIP010000001.1"/>
</dbReference>
<gene>
    <name evidence="2" type="ORF">HDF16_000805</name>
</gene>
<comment type="caution">
    <text evidence="2">The sequence shown here is derived from an EMBL/GenBank/DDBJ whole genome shotgun (WGS) entry which is preliminary data.</text>
</comment>
<dbReference type="InterPro" id="IPR029063">
    <property type="entry name" value="SAM-dependent_MTases_sf"/>
</dbReference>
<keyword evidence="2" id="KW-0489">Methyltransferase</keyword>
<dbReference type="InterPro" id="IPR052514">
    <property type="entry name" value="SAM-dependent_MTase"/>
</dbReference>
<dbReference type="Gene3D" id="3.40.50.150">
    <property type="entry name" value="Vaccinia Virus protein VP39"/>
    <property type="match status" value="1"/>
</dbReference>
<keyword evidence="2" id="KW-0808">Transferase</keyword>
<dbReference type="EMBL" id="JACHIP010000001">
    <property type="protein sequence ID" value="MBB5056136.1"/>
    <property type="molecule type" value="Genomic_DNA"/>
</dbReference>
<dbReference type="PANTHER" id="PTHR34203:SF15">
    <property type="entry name" value="SLL1173 PROTEIN"/>
    <property type="match status" value="1"/>
</dbReference>
<organism evidence="2 3">
    <name type="scientific">Granulicella aggregans</name>
    <dbReference type="NCBI Taxonomy" id="474949"/>
    <lineage>
        <taxon>Bacteria</taxon>
        <taxon>Pseudomonadati</taxon>
        <taxon>Acidobacteriota</taxon>
        <taxon>Terriglobia</taxon>
        <taxon>Terriglobales</taxon>
        <taxon>Acidobacteriaceae</taxon>
        <taxon>Granulicella</taxon>
    </lineage>
</organism>
<sequence length="253" mass="28632">MKRRLPTLHGFLKQSLRQSQLPVPKMLFGRPVWTHPRLLNIRLNEPHVMRWISERLHPGDVFFDVGAHQGWMSMVAARRVGVRGRVAAFEPSPALLESLSFHKRLNRLSQLDIVSKAVSNRDELTPFHLVGDGNSFMNSLAGTEITNISPENLSVIEIEAITLDTYSRQSGLVPHLIKIDTEGSEMWVCEGARHLLAQHHPALIIATHPPWLPKGQTVEALFDLLNDHGYRIVDSVISRYKQDDFGDYLCIAD</sequence>
<evidence type="ECO:0000313" key="2">
    <source>
        <dbReference type="EMBL" id="MBB5056136.1"/>
    </source>
</evidence>
<dbReference type="AlphaFoldDB" id="A0A7W7ZA45"/>
<name>A0A7W7ZA45_9BACT</name>
<protein>
    <submittedName>
        <fullName evidence="2">FkbM family methyltransferase</fullName>
    </submittedName>
</protein>
<feature type="domain" description="Methyltransferase FkbM" evidence="1">
    <location>
        <begin position="64"/>
        <end position="232"/>
    </location>
</feature>
<dbReference type="NCBIfam" id="TIGR01444">
    <property type="entry name" value="fkbM_fam"/>
    <property type="match status" value="1"/>
</dbReference>
<dbReference type="Proteomes" id="UP000540989">
    <property type="component" value="Unassembled WGS sequence"/>
</dbReference>
<dbReference type="SUPFAM" id="SSF53335">
    <property type="entry name" value="S-adenosyl-L-methionine-dependent methyltransferases"/>
    <property type="match status" value="1"/>
</dbReference>
<dbReference type="GO" id="GO:0032259">
    <property type="term" value="P:methylation"/>
    <property type="evidence" value="ECO:0007669"/>
    <property type="project" value="UniProtKB-KW"/>
</dbReference>
<keyword evidence="3" id="KW-1185">Reference proteome</keyword>